<evidence type="ECO:0000313" key="3">
    <source>
        <dbReference type="Proteomes" id="UP000077857"/>
    </source>
</evidence>
<comment type="caution">
    <text evidence="2">The sequence shown here is derived from an EMBL/GenBank/DDBJ whole genome shotgun (WGS) entry which is preliminary data.</text>
</comment>
<name>A0A177NBH3_9GAMM</name>
<keyword evidence="1" id="KW-0472">Membrane</keyword>
<reference evidence="2 3" key="1">
    <citation type="submission" date="2016-03" db="EMBL/GenBank/DDBJ databases">
        <authorList>
            <person name="Ploux O."/>
        </authorList>
    </citation>
    <scope>NUCLEOTIDE SEQUENCE [LARGE SCALE GENOMIC DNA]</scope>
    <source>
        <strain evidence="2 3">R-45378</strain>
    </source>
</reference>
<feature type="transmembrane region" description="Helical" evidence="1">
    <location>
        <begin position="486"/>
        <end position="506"/>
    </location>
</feature>
<keyword evidence="1" id="KW-1133">Transmembrane helix</keyword>
<protein>
    <submittedName>
        <fullName evidence="2">Uncharacterized protein</fullName>
    </submittedName>
</protein>
<evidence type="ECO:0000313" key="2">
    <source>
        <dbReference type="EMBL" id="OAI15388.1"/>
    </source>
</evidence>
<dbReference type="Proteomes" id="UP000077857">
    <property type="component" value="Unassembled WGS sequence"/>
</dbReference>
<feature type="transmembrane region" description="Helical" evidence="1">
    <location>
        <begin position="419"/>
        <end position="436"/>
    </location>
</feature>
<proteinExistence type="predicted"/>
<keyword evidence="1" id="KW-0812">Transmembrane</keyword>
<organism evidence="2 3">
    <name type="scientific">Methylomonas koyamae</name>
    <dbReference type="NCBI Taxonomy" id="702114"/>
    <lineage>
        <taxon>Bacteria</taxon>
        <taxon>Pseudomonadati</taxon>
        <taxon>Pseudomonadota</taxon>
        <taxon>Gammaproteobacteria</taxon>
        <taxon>Methylococcales</taxon>
        <taxon>Methylococcaceae</taxon>
        <taxon>Methylomonas</taxon>
    </lineage>
</organism>
<feature type="transmembrane region" description="Helical" evidence="1">
    <location>
        <begin position="448"/>
        <end position="466"/>
    </location>
</feature>
<evidence type="ECO:0000256" key="1">
    <source>
        <dbReference type="SAM" id="Phobius"/>
    </source>
</evidence>
<dbReference type="AlphaFoldDB" id="A0A177NBH3"/>
<gene>
    <name evidence="2" type="ORF">A1507_14400</name>
</gene>
<feature type="transmembrane region" description="Helical" evidence="1">
    <location>
        <begin position="603"/>
        <end position="621"/>
    </location>
</feature>
<feature type="transmembrane region" description="Helical" evidence="1">
    <location>
        <begin position="573"/>
        <end position="591"/>
    </location>
</feature>
<sequence length="633" mass="72398">MLWLDESSLKDQPIYKIKTLFEKIATGTKHLVFKYLVIGPNSSATLRDILTEAGGCSSCKLSANQTDSQTNSCPKSMANAIDVTFYSAAATAADDQLMEGYDSNRDRCITAFSENINITLHRTTSTDQQLMKVLAEELRLRRIRDDEDVVILSEWDTFYGRSMRKTFERTWRGPSHQHAERNTLKVHYIGYMRGLDGMLPKSGEKTTDAKKQAAVAEKPDQAATIELAEGRSQKDYLRRLTDGLVKLDNDLKENNKYNGIAAIGILGSDVYDKLMILQALRDHFPHKLYFTTDLDALYTHPSKWLQTHNLLVAAPFGLNLHDELQGSIPQFRDSYQTALFLATQLSLIEEPFNQHQIPPRLFEIGRSQPIPLATSNDNFVTLKENEAGHTPKCSWKKWKQCKDGIQPEIRKTGLNSSRVYYIFVGVILVCLISWKVRKLAIRAVTQYFGRMVVFIVVFAALLFYFNCGYLTQIDAEPLYWLEGVSIWPSQLLRITAFLFATGFYCWGRCRLKRMQYEVHTIFNLLSRPDESVKGCDLLFVGSWKKEQDNINEESTQSKQWKWLFNPAFKDDEYFNLDVIFICAIVFLILLFNSITLDFVLNTPGRNALLGVLAVLAILFLARKNMHLISRKKC</sequence>
<dbReference type="EMBL" id="LUUJ01000082">
    <property type="protein sequence ID" value="OAI15388.1"/>
    <property type="molecule type" value="Genomic_DNA"/>
</dbReference>
<accession>A0A177NBH3</accession>